<evidence type="ECO:0000313" key="2">
    <source>
        <dbReference type="Proteomes" id="UP000070700"/>
    </source>
</evidence>
<dbReference type="InterPro" id="IPR049756">
    <property type="entry name" value="PlcA-like_dom"/>
</dbReference>
<evidence type="ECO:0000313" key="1">
    <source>
        <dbReference type="EMBL" id="KUJ07742.1"/>
    </source>
</evidence>
<protein>
    <recommendedName>
        <fullName evidence="3">Phospholipase C</fullName>
    </recommendedName>
</protein>
<reference evidence="1 2" key="1">
    <citation type="submission" date="2015-10" db="EMBL/GenBank/DDBJ databases">
        <title>Full genome of DAOMC 229536 Phialocephala scopiformis, a fungal endophyte of spruce producing the potent anti-insectan compound rugulosin.</title>
        <authorList>
            <consortium name="DOE Joint Genome Institute"/>
            <person name="Walker A.K."/>
            <person name="Frasz S.L."/>
            <person name="Seifert K.A."/>
            <person name="Miller J.D."/>
            <person name="Mondo S.J."/>
            <person name="Labutti K."/>
            <person name="Lipzen A."/>
            <person name="Dockter R."/>
            <person name="Kennedy M."/>
            <person name="Grigoriev I.V."/>
            <person name="Spatafora J.W."/>
        </authorList>
    </citation>
    <scope>NUCLEOTIDE SEQUENCE [LARGE SCALE GENOMIC DNA]</scope>
    <source>
        <strain evidence="1 2">CBS 120377</strain>
    </source>
</reference>
<dbReference type="EMBL" id="KQ947438">
    <property type="protein sequence ID" value="KUJ07742.1"/>
    <property type="molecule type" value="Genomic_DNA"/>
</dbReference>
<dbReference type="RefSeq" id="XP_018062097.1">
    <property type="nucleotide sequence ID" value="XM_018217238.1"/>
</dbReference>
<dbReference type="OrthoDB" id="5344235at2759"/>
<dbReference type="InParanoid" id="A0A132B5R8"/>
<gene>
    <name evidence="1" type="ORF">LY89DRAFT_702211</name>
</gene>
<organism evidence="1 2">
    <name type="scientific">Mollisia scopiformis</name>
    <name type="common">Conifer needle endophyte fungus</name>
    <name type="synonym">Phialocephala scopiformis</name>
    <dbReference type="NCBI Taxonomy" id="149040"/>
    <lineage>
        <taxon>Eukaryota</taxon>
        <taxon>Fungi</taxon>
        <taxon>Dikarya</taxon>
        <taxon>Ascomycota</taxon>
        <taxon>Pezizomycotina</taxon>
        <taxon>Leotiomycetes</taxon>
        <taxon>Helotiales</taxon>
        <taxon>Mollisiaceae</taxon>
        <taxon>Mollisia</taxon>
    </lineage>
</organism>
<proteinExistence type="predicted"/>
<dbReference type="CDD" id="cd22893">
    <property type="entry name" value="PlcA-like"/>
    <property type="match status" value="1"/>
</dbReference>
<keyword evidence="2" id="KW-1185">Reference proteome</keyword>
<dbReference type="AlphaFoldDB" id="A0A132B5R8"/>
<sequence length="255" mass="28818">MVQEALDKGIDPSTVYPNIPDVTAALQLLTIGRPPECPSYLMLAKINWDHFGADARVAYNACHSYALQVAAGGNLQLAYALNAFGDHFLQDSFAAGHMRTPRRKLHDSTGFADLCAKFMHDEDNAIGLSVKNPAGRTWDTFGDKRLLDKEDVANKNEAWNAVRTSADEIYQAWKTKTVPPFPAYGAWNWAPILEQIQQNQLIAPLFRPDGQRRADIRKRCEYKFTNNYWYWSTAADCKKSGLWDYPIKPTADCKR</sequence>
<name>A0A132B5R8_MOLSC</name>
<dbReference type="GeneID" id="28826964"/>
<dbReference type="KEGG" id="psco:LY89DRAFT_702211"/>
<dbReference type="Proteomes" id="UP000070700">
    <property type="component" value="Unassembled WGS sequence"/>
</dbReference>
<accession>A0A132B5R8</accession>
<evidence type="ECO:0008006" key="3">
    <source>
        <dbReference type="Google" id="ProtNLM"/>
    </source>
</evidence>